<protein>
    <submittedName>
        <fullName evidence="1">Uncharacterized protein</fullName>
    </submittedName>
</protein>
<proteinExistence type="predicted"/>
<sequence length="376" mass="41959">MIFPLAPQPDPTYPLFPIFAFLGFLLALVPLPWHLQAWNAGTCMYMLWASLASLVEFVDSIVWNGSLKDAAPVWCDISTKFLIGAGVGIPASSLCIARRLYKITSVSTVSVTRKEKLRSVYIDVAIAMGIPVIVMALRHRYNIIENVGCTPDIWNTAPAYPLVFMWPVLLGCITFVYAALTLRTFYMHRVRFNQVLSSNTSLTVSRYLRLILLCCVEMALVLPLGAFSIYINTAGLHIARWVSWSNTHYNFSFVELFPTYVWQAKLASHVAIEMGRWIYPCSAILFFMLFGFAEEARRCYVGAFWKAAKAFGISPKPSSGKGRMKGYASVLDAIKHLLTALCSGLRAPSRCRTAQLAMSSLHTLLQRTCARSAPIL</sequence>
<accession>A0ACC1N9M2</accession>
<dbReference type="EMBL" id="JANSHE010004652">
    <property type="protein sequence ID" value="KAJ2975779.1"/>
    <property type="molecule type" value="Genomic_DNA"/>
</dbReference>
<reference evidence="1" key="1">
    <citation type="submission" date="2022-08" db="EMBL/GenBank/DDBJ databases">
        <title>Genome Sequence of Pycnoporus sanguineus.</title>
        <authorList>
            <person name="Buettner E."/>
        </authorList>
    </citation>
    <scope>NUCLEOTIDE SEQUENCE</scope>
    <source>
        <strain evidence="1">CG-C14</strain>
    </source>
</reference>
<keyword evidence="2" id="KW-1185">Reference proteome</keyword>
<dbReference type="Proteomes" id="UP001144978">
    <property type="component" value="Unassembled WGS sequence"/>
</dbReference>
<name>A0ACC1N9M2_9APHY</name>
<organism evidence="1 2">
    <name type="scientific">Trametes sanguinea</name>
    <dbReference type="NCBI Taxonomy" id="158606"/>
    <lineage>
        <taxon>Eukaryota</taxon>
        <taxon>Fungi</taxon>
        <taxon>Dikarya</taxon>
        <taxon>Basidiomycota</taxon>
        <taxon>Agaricomycotina</taxon>
        <taxon>Agaricomycetes</taxon>
        <taxon>Polyporales</taxon>
        <taxon>Polyporaceae</taxon>
        <taxon>Trametes</taxon>
    </lineage>
</organism>
<evidence type="ECO:0000313" key="1">
    <source>
        <dbReference type="EMBL" id="KAJ2975779.1"/>
    </source>
</evidence>
<evidence type="ECO:0000313" key="2">
    <source>
        <dbReference type="Proteomes" id="UP001144978"/>
    </source>
</evidence>
<gene>
    <name evidence="1" type="ORF">NUW54_g11673</name>
</gene>
<comment type="caution">
    <text evidence="1">The sequence shown here is derived from an EMBL/GenBank/DDBJ whole genome shotgun (WGS) entry which is preliminary data.</text>
</comment>